<name>A0A6C0JFT1_9ZZZZ</name>
<dbReference type="AlphaFoldDB" id="A0A6C0JFT1"/>
<organism evidence="1">
    <name type="scientific">viral metagenome</name>
    <dbReference type="NCBI Taxonomy" id="1070528"/>
    <lineage>
        <taxon>unclassified sequences</taxon>
        <taxon>metagenomes</taxon>
        <taxon>organismal metagenomes</taxon>
    </lineage>
</organism>
<dbReference type="EMBL" id="MN740374">
    <property type="protein sequence ID" value="QHU03317.1"/>
    <property type="molecule type" value="Genomic_DNA"/>
</dbReference>
<protein>
    <submittedName>
        <fullName evidence="1">Uncharacterized protein</fullName>
    </submittedName>
</protein>
<evidence type="ECO:0000313" key="1">
    <source>
        <dbReference type="EMBL" id="QHU03317.1"/>
    </source>
</evidence>
<reference evidence="1" key="1">
    <citation type="journal article" date="2020" name="Nature">
        <title>Giant virus diversity and host interactions through global metagenomics.</title>
        <authorList>
            <person name="Schulz F."/>
            <person name="Roux S."/>
            <person name="Paez-Espino D."/>
            <person name="Jungbluth S."/>
            <person name="Walsh D.A."/>
            <person name="Denef V.J."/>
            <person name="McMahon K.D."/>
            <person name="Konstantinidis K.T."/>
            <person name="Eloe-Fadrosh E.A."/>
            <person name="Kyrpides N.C."/>
            <person name="Woyke T."/>
        </authorList>
    </citation>
    <scope>NUCLEOTIDE SEQUENCE</scope>
    <source>
        <strain evidence="1">GVMAG-M-3300026093-6</strain>
    </source>
</reference>
<proteinExistence type="predicted"/>
<accession>A0A6C0JFT1</accession>
<sequence length="92" mass="11207">MFRNIYKNLVYKNLIYINNQNNIKHFRSLLEIDNIDCNTLDKNDNENKKNDRENYKSEFEPSLDYNVEKYIDEYDVKTEINPESIDCQHSHK</sequence>